<comment type="subcellular location">
    <subcellularLocation>
        <location evidence="1">Membrane</location>
    </subcellularLocation>
</comment>
<evidence type="ECO:0000256" key="3">
    <source>
        <dbReference type="ARBA" id="ARBA00022989"/>
    </source>
</evidence>
<evidence type="ECO:0000256" key="4">
    <source>
        <dbReference type="ARBA" id="ARBA00023136"/>
    </source>
</evidence>
<keyword evidence="4 5" id="KW-0472">Membrane</keyword>
<evidence type="ECO:0000256" key="5">
    <source>
        <dbReference type="SAM" id="Phobius"/>
    </source>
</evidence>
<evidence type="ECO:0000256" key="1">
    <source>
        <dbReference type="ARBA" id="ARBA00004370"/>
    </source>
</evidence>
<feature type="transmembrane region" description="Helical" evidence="5">
    <location>
        <begin position="12"/>
        <end position="34"/>
    </location>
</feature>
<dbReference type="PROSITE" id="PS50262">
    <property type="entry name" value="G_PROTEIN_RECEP_F1_2"/>
    <property type="match status" value="1"/>
</dbReference>
<dbReference type="WBParaSite" id="nRc.2.0.1.t00425-RA">
    <property type="protein sequence ID" value="nRc.2.0.1.t00425-RA"/>
    <property type="gene ID" value="nRc.2.0.1.g00425"/>
</dbReference>
<keyword evidence="3 5" id="KW-1133">Transmembrane helix</keyword>
<protein>
    <submittedName>
        <fullName evidence="8">G-protein coupled receptors family 1 profile domain-containing protein</fullName>
    </submittedName>
</protein>
<accession>A0A915HFJ9</accession>
<feature type="domain" description="G-protein coupled receptors family 1 profile" evidence="6">
    <location>
        <begin position="1"/>
        <end position="60"/>
    </location>
</feature>
<evidence type="ECO:0000313" key="8">
    <source>
        <dbReference type="WBParaSite" id="nRc.2.0.1.t00425-RA"/>
    </source>
</evidence>
<name>A0A915HFJ9_ROMCU</name>
<dbReference type="CDD" id="cd00637">
    <property type="entry name" value="7tm_classA_rhodopsin-like"/>
    <property type="match status" value="1"/>
</dbReference>
<dbReference type="SUPFAM" id="SSF81321">
    <property type="entry name" value="Family A G protein-coupled receptor-like"/>
    <property type="match status" value="1"/>
</dbReference>
<keyword evidence="7" id="KW-1185">Reference proteome</keyword>
<dbReference type="GO" id="GO:0016020">
    <property type="term" value="C:membrane"/>
    <property type="evidence" value="ECO:0007669"/>
    <property type="project" value="UniProtKB-SubCell"/>
</dbReference>
<reference evidence="8" key="1">
    <citation type="submission" date="2022-11" db="UniProtKB">
        <authorList>
            <consortium name="WormBaseParasite"/>
        </authorList>
    </citation>
    <scope>IDENTIFICATION</scope>
</reference>
<evidence type="ECO:0000313" key="7">
    <source>
        <dbReference type="Proteomes" id="UP000887565"/>
    </source>
</evidence>
<keyword evidence="2 5" id="KW-0812">Transmembrane</keyword>
<feature type="transmembrane region" description="Helical" evidence="5">
    <location>
        <begin position="40"/>
        <end position="62"/>
    </location>
</feature>
<dbReference type="InterPro" id="IPR017452">
    <property type="entry name" value="GPCR_Rhodpsn_7TM"/>
</dbReference>
<evidence type="ECO:0000259" key="6">
    <source>
        <dbReference type="PROSITE" id="PS50262"/>
    </source>
</evidence>
<dbReference type="AlphaFoldDB" id="A0A915HFJ9"/>
<dbReference type="Gene3D" id="1.20.1070.10">
    <property type="entry name" value="Rhodopsin 7-helix transmembrane proteins"/>
    <property type="match status" value="1"/>
</dbReference>
<dbReference type="Proteomes" id="UP000887565">
    <property type="component" value="Unplaced"/>
</dbReference>
<proteinExistence type="predicted"/>
<evidence type="ECO:0000256" key="2">
    <source>
        <dbReference type="ARBA" id="ARBA00022692"/>
    </source>
</evidence>
<organism evidence="7 8">
    <name type="scientific">Romanomermis culicivorax</name>
    <name type="common">Nematode worm</name>
    <dbReference type="NCBI Taxonomy" id="13658"/>
    <lineage>
        <taxon>Eukaryota</taxon>
        <taxon>Metazoa</taxon>
        <taxon>Ecdysozoa</taxon>
        <taxon>Nematoda</taxon>
        <taxon>Enoplea</taxon>
        <taxon>Dorylaimia</taxon>
        <taxon>Mermithida</taxon>
        <taxon>Mermithoidea</taxon>
        <taxon>Mermithidae</taxon>
        <taxon>Romanomermis</taxon>
    </lineage>
</organism>
<sequence length="165" mass="19068">MTEETKIIKVSFRIFVVFLITWSPLSVLFMVQLGGLVPPFIYLFAGLLAHCNSTLNFVFYFLQDGVFQKSLKRLVARVVRLNFYWSEEGFTRWSKTTQDGMNNNYSMLKDKSPLLLFMMNNRKESGKTSSEIVSPKENEANIGFTMTIVFRRDLDVSPHDSDVEL</sequence>